<evidence type="ECO:0000256" key="5">
    <source>
        <dbReference type="ARBA" id="ARBA00023077"/>
    </source>
</evidence>
<accession>A0ABW6A3S6</accession>
<evidence type="ECO:0000256" key="8">
    <source>
        <dbReference type="PROSITE-ProRule" id="PRU01360"/>
    </source>
</evidence>
<comment type="similarity">
    <text evidence="8 9">Belongs to the TonB-dependent receptor family.</text>
</comment>
<evidence type="ECO:0000313" key="13">
    <source>
        <dbReference type="EMBL" id="MFD2919963.1"/>
    </source>
</evidence>
<evidence type="ECO:0000256" key="10">
    <source>
        <dbReference type="SAM" id="SignalP"/>
    </source>
</evidence>
<evidence type="ECO:0000256" key="2">
    <source>
        <dbReference type="ARBA" id="ARBA00022448"/>
    </source>
</evidence>
<evidence type="ECO:0000256" key="9">
    <source>
        <dbReference type="RuleBase" id="RU003357"/>
    </source>
</evidence>
<keyword evidence="4 8" id="KW-0812">Transmembrane</keyword>
<evidence type="ECO:0000259" key="12">
    <source>
        <dbReference type="Pfam" id="PF07715"/>
    </source>
</evidence>
<evidence type="ECO:0000256" key="7">
    <source>
        <dbReference type="ARBA" id="ARBA00023237"/>
    </source>
</evidence>
<dbReference type="EMBL" id="JBHUOZ010000002">
    <property type="protein sequence ID" value="MFD2919963.1"/>
    <property type="molecule type" value="Genomic_DNA"/>
</dbReference>
<dbReference type="InterPro" id="IPR023997">
    <property type="entry name" value="TonB-dep_OMP_SusC/RagA_CS"/>
</dbReference>
<evidence type="ECO:0000256" key="6">
    <source>
        <dbReference type="ARBA" id="ARBA00023136"/>
    </source>
</evidence>
<reference evidence="14" key="1">
    <citation type="journal article" date="2019" name="Int. J. Syst. Evol. Microbiol.">
        <title>The Global Catalogue of Microorganisms (GCM) 10K type strain sequencing project: providing services to taxonomists for standard genome sequencing and annotation.</title>
        <authorList>
            <consortium name="The Broad Institute Genomics Platform"/>
            <consortium name="The Broad Institute Genome Sequencing Center for Infectious Disease"/>
            <person name="Wu L."/>
            <person name="Ma J."/>
        </authorList>
    </citation>
    <scope>NUCLEOTIDE SEQUENCE [LARGE SCALE GENOMIC DNA]</scope>
    <source>
        <strain evidence="14">KCTC 23299</strain>
    </source>
</reference>
<dbReference type="Pfam" id="PF07715">
    <property type="entry name" value="Plug"/>
    <property type="match status" value="1"/>
</dbReference>
<dbReference type="InterPro" id="IPR039426">
    <property type="entry name" value="TonB-dep_rcpt-like"/>
</dbReference>
<keyword evidence="6 8" id="KW-0472">Membrane</keyword>
<dbReference type="SUPFAM" id="SSF56935">
    <property type="entry name" value="Porins"/>
    <property type="match status" value="1"/>
</dbReference>
<dbReference type="Proteomes" id="UP001597511">
    <property type="component" value="Unassembled WGS sequence"/>
</dbReference>
<dbReference type="InterPro" id="IPR008969">
    <property type="entry name" value="CarboxyPept-like_regulatory"/>
</dbReference>
<comment type="subcellular location">
    <subcellularLocation>
        <location evidence="1 8">Cell outer membrane</location>
        <topology evidence="1 8">Multi-pass membrane protein</topology>
    </subcellularLocation>
</comment>
<dbReference type="NCBIfam" id="TIGR04056">
    <property type="entry name" value="OMP_RagA_SusC"/>
    <property type="match status" value="1"/>
</dbReference>
<keyword evidence="3 8" id="KW-1134">Transmembrane beta strand</keyword>
<name>A0ABW6A3S6_9BACT</name>
<keyword evidence="7 8" id="KW-0998">Cell outer membrane</keyword>
<dbReference type="NCBIfam" id="TIGR04057">
    <property type="entry name" value="SusC_RagA_signa"/>
    <property type="match status" value="1"/>
</dbReference>
<dbReference type="InterPro" id="IPR036942">
    <property type="entry name" value="Beta-barrel_TonB_sf"/>
</dbReference>
<feature type="signal peptide" evidence="10">
    <location>
        <begin position="1"/>
        <end position="23"/>
    </location>
</feature>
<evidence type="ECO:0000256" key="1">
    <source>
        <dbReference type="ARBA" id="ARBA00004571"/>
    </source>
</evidence>
<keyword evidence="2 8" id="KW-0813">Transport</keyword>
<feature type="chain" id="PRO_5046913037" evidence="10">
    <location>
        <begin position="24"/>
        <end position="1062"/>
    </location>
</feature>
<keyword evidence="5 9" id="KW-0798">TonB box</keyword>
<organism evidence="13 14">
    <name type="scientific">Terrimonas rubra</name>
    <dbReference type="NCBI Taxonomy" id="1035890"/>
    <lineage>
        <taxon>Bacteria</taxon>
        <taxon>Pseudomonadati</taxon>
        <taxon>Bacteroidota</taxon>
        <taxon>Chitinophagia</taxon>
        <taxon>Chitinophagales</taxon>
        <taxon>Chitinophagaceae</taxon>
        <taxon>Terrimonas</taxon>
    </lineage>
</organism>
<sequence length="1062" mass="117091">MKLKPYCKVVLLLLLFLPSIMYGQAKQITGTVKLASGEPVANATVNQKGTTNTVIADENGKFSIAVTGRNVVLTISSAGYTTQDITVGTATEYDVVLAPNAGELDDVIVVAYGTSTKRSFTGSASVIKQDALKDMPTTSFENALTGRVAGLQVTQSSGQAGAVSTLRIRGIGSMNAGNDPLYVIDGVPVASGNAGQLGSQILTTNNIMNTLNPADIETITVLKDAAASSLYGSRAANGIVLITTKRGRSGKPVIGLRSTVSFTPSWATDNYEPAGVQEQVNMLYQVFHDLNTSAGSTDAAANTNALSRLSTRFNRHGYDFSTAGPGRYENVKITGRTDGIENRDGRYFNWEDALFGTGYYNTNDLSISGGNAGTTYYSSLSYTKDQSRIKENEFDRISGRVNLNQKVGKAVELMTNLNISKNRQSGFNDSRNTGGNVFFQSRNLLWPLYWPTDYKTGLPFTARYGSLAYNNEYYKNEWDTRSNTLNIGAVGGLTIHLLPSLRLKSVLSYNDNRVREMLYYSAKHFNAQSDTGSIREYLTAFTKTVSSTTLNYNESFGNHNIDVLVGYEAEQNKTDYMLSSGIKLPSSGLITVATAGQTSANAYSWGNNLVSYLSRLEYNYNQKYYASFSYRRDGSSRLAPETRWGNFWSVGASWNIDKEKFMSNIEAISSLRLRASYGINGTQPSSLFGWRSLVGYTFTYSNQPGSGINTVGNRDLKWETNYNTDIALEFGLFKQRLTGSVEYFNRASKDLLLDVPTATTTGYSSVLANIGELNNRGIEIDLGGDIIKNKDLRWGASVNATFLKTKVVKLYRSEGATTGNDIIWNDPTGGDARAQFIYREGSPIYSLYGFEWAGVHPTTGRNVWYVNDPTNDKAGDFEYNGRGATYTFGSANRIIIGDASPKVYGGFTTDLEYKNFTLALNFIYKIGGKIYDGAFKDVADDGYYWERIRAQETWDNMWTDNNKNGTLPKLSGNDLIDPMQYSTRQMHDASFVRLKNITLAYRLPLDIIQKVKLTNARVFINGTNLFTAAKYKTADPEVNQYGTRGWETPFGKTFTFGLELNF</sequence>
<evidence type="ECO:0000256" key="3">
    <source>
        <dbReference type="ARBA" id="ARBA00022452"/>
    </source>
</evidence>
<dbReference type="RefSeq" id="WP_386097710.1">
    <property type="nucleotide sequence ID" value="NZ_JBHUOZ010000002.1"/>
</dbReference>
<dbReference type="Gene3D" id="2.40.170.20">
    <property type="entry name" value="TonB-dependent receptor, beta-barrel domain"/>
    <property type="match status" value="1"/>
</dbReference>
<dbReference type="Gene3D" id="2.170.130.10">
    <property type="entry name" value="TonB-dependent receptor, plug domain"/>
    <property type="match status" value="1"/>
</dbReference>
<keyword evidence="14" id="KW-1185">Reference proteome</keyword>
<dbReference type="Pfam" id="PF13715">
    <property type="entry name" value="CarbopepD_reg_2"/>
    <property type="match status" value="1"/>
</dbReference>
<feature type="domain" description="TonB-dependent receptor plug" evidence="12">
    <location>
        <begin position="117"/>
        <end position="239"/>
    </location>
</feature>
<evidence type="ECO:0000259" key="11">
    <source>
        <dbReference type="Pfam" id="PF00593"/>
    </source>
</evidence>
<evidence type="ECO:0000256" key="4">
    <source>
        <dbReference type="ARBA" id="ARBA00022692"/>
    </source>
</evidence>
<comment type="caution">
    <text evidence="13">The sequence shown here is derived from an EMBL/GenBank/DDBJ whole genome shotgun (WGS) entry which is preliminary data.</text>
</comment>
<dbReference type="InterPro" id="IPR000531">
    <property type="entry name" value="Beta-barrel_TonB"/>
</dbReference>
<feature type="domain" description="TonB-dependent receptor-like beta-barrel" evidence="11">
    <location>
        <begin position="448"/>
        <end position="921"/>
    </location>
</feature>
<dbReference type="PROSITE" id="PS52016">
    <property type="entry name" value="TONB_DEPENDENT_REC_3"/>
    <property type="match status" value="1"/>
</dbReference>
<proteinExistence type="inferred from homology"/>
<gene>
    <name evidence="13" type="ORF">ACFS6H_09610</name>
</gene>
<dbReference type="InterPro" id="IPR037066">
    <property type="entry name" value="Plug_dom_sf"/>
</dbReference>
<evidence type="ECO:0000313" key="14">
    <source>
        <dbReference type="Proteomes" id="UP001597511"/>
    </source>
</evidence>
<dbReference type="InterPro" id="IPR012910">
    <property type="entry name" value="Plug_dom"/>
</dbReference>
<dbReference type="SUPFAM" id="SSF49464">
    <property type="entry name" value="Carboxypeptidase regulatory domain-like"/>
    <property type="match status" value="1"/>
</dbReference>
<dbReference type="InterPro" id="IPR023996">
    <property type="entry name" value="TonB-dep_OMP_SusC/RagA"/>
</dbReference>
<dbReference type="Gene3D" id="2.60.40.1120">
    <property type="entry name" value="Carboxypeptidase-like, regulatory domain"/>
    <property type="match status" value="1"/>
</dbReference>
<protein>
    <submittedName>
        <fullName evidence="13">SusC/RagA family TonB-linked outer membrane protein</fullName>
    </submittedName>
</protein>
<keyword evidence="10" id="KW-0732">Signal</keyword>
<dbReference type="Pfam" id="PF00593">
    <property type="entry name" value="TonB_dep_Rec_b-barrel"/>
    <property type="match status" value="1"/>
</dbReference>